<dbReference type="InterPro" id="IPR050883">
    <property type="entry name" value="PNGase"/>
</dbReference>
<dbReference type="InterPro" id="IPR041371">
    <property type="entry name" value="GH92_N"/>
</dbReference>
<name>A0A423WIS8_CYTCH</name>
<dbReference type="Gene3D" id="2.70.98.10">
    <property type="match status" value="1"/>
</dbReference>
<dbReference type="InterPro" id="IPR014718">
    <property type="entry name" value="GH-type_carb-bd"/>
</dbReference>
<dbReference type="GO" id="GO:0005975">
    <property type="term" value="P:carbohydrate metabolic process"/>
    <property type="evidence" value="ECO:0007669"/>
    <property type="project" value="InterPro"/>
</dbReference>
<comment type="caution">
    <text evidence="4">The sequence shown here is derived from an EMBL/GenBank/DDBJ whole genome shotgun (WGS) entry which is preliminary data.</text>
</comment>
<feature type="signal peptide" evidence="1">
    <location>
        <begin position="1"/>
        <end position="20"/>
    </location>
</feature>
<dbReference type="FunFam" id="1.20.1610.10:FF:000002">
    <property type="entry name" value="Alpha-1,2-mannosidase family protein"/>
    <property type="match status" value="1"/>
</dbReference>
<dbReference type="NCBIfam" id="TIGR01180">
    <property type="entry name" value="aman2_put"/>
    <property type="match status" value="1"/>
</dbReference>
<proteinExistence type="predicted"/>
<dbReference type="FunFam" id="1.20.1050.60:FF:000002">
    <property type="entry name" value="Glycosyl hydrolase family 92"/>
    <property type="match status" value="1"/>
</dbReference>
<evidence type="ECO:0000313" key="4">
    <source>
        <dbReference type="EMBL" id="ROW03218.1"/>
    </source>
</evidence>
<dbReference type="Gene3D" id="3.30.2080.10">
    <property type="entry name" value="GH92 mannosidase domain"/>
    <property type="match status" value="1"/>
</dbReference>
<dbReference type="InterPro" id="IPR005887">
    <property type="entry name" value="GH92_a_mannosidase_put"/>
</dbReference>
<dbReference type="SUPFAM" id="SSF48208">
    <property type="entry name" value="Six-hairpin glycosidases"/>
    <property type="match status" value="1"/>
</dbReference>
<organism evidence="4 5">
    <name type="scientific">Cytospora chrysosperma</name>
    <name type="common">Cytospora canker fungus</name>
    <name type="synonym">Sphaeria chrysosperma</name>
    <dbReference type="NCBI Taxonomy" id="252740"/>
    <lineage>
        <taxon>Eukaryota</taxon>
        <taxon>Fungi</taxon>
        <taxon>Dikarya</taxon>
        <taxon>Ascomycota</taxon>
        <taxon>Pezizomycotina</taxon>
        <taxon>Sordariomycetes</taxon>
        <taxon>Sordariomycetidae</taxon>
        <taxon>Diaporthales</taxon>
        <taxon>Cytosporaceae</taxon>
        <taxon>Cytospora</taxon>
    </lineage>
</organism>
<accession>A0A423WIS8</accession>
<feature type="chain" id="PRO_5019047020" description="Glycoside hydrolase family 92 protein" evidence="1">
    <location>
        <begin position="21"/>
        <end position="800"/>
    </location>
</feature>
<dbReference type="GO" id="GO:0030246">
    <property type="term" value="F:carbohydrate binding"/>
    <property type="evidence" value="ECO:0007669"/>
    <property type="project" value="InterPro"/>
</dbReference>
<dbReference type="Proteomes" id="UP000284375">
    <property type="component" value="Unassembled WGS sequence"/>
</dbReference>
<dbReference type="FunFam" id="2.70.98.10:FF:000010">
    <property type="entry name" value="Alpha-1,2-mannosidase family protein"/>
    <property type="match status" value="1"/>
</dbReference>
<dbReference type="Pfam" id="PF07971">
    <property type="entry name" value="Glyco_hydro_92"/>
    <property type="match status" value="1"/>
</dbReference>
<protein>
    <recommendedName>
        <fullName evidence="6">Glycoside hydrolase family 92 protein</fullName>
    </recommendedName>
</protein>
<evidence type="ECO:0000313" key="5">
    <source>
        <dbReference type="Proteomes" id="UP000284375"/>
    </source>
</evidence>
<dbReference type="AlphaFoldDB" id="A0A423WIS8"/>
<evidence type="ECO:0000256" key="1">
    <source>
        <dbReference type="SAM" id="SignalP"/>
    </source>
</evidence>
<dbReference type="GO" id="GO:0005634">
    <property type="term" value="C:nucleus"/>
    <property type="evidence" value="ECO:0007669"/>
    <property type="project" value="TreeGrafter"/>
</dbReference>
<dbReference type="GO" id="GO:0000224">
    <property type="term" value="F:peptide-N4-(N-acetyl-beta-glucosaminyl)asparagine amidase activity"/>
    <property type="evidence" value="ECO:0007669"/>
    <property type="project" value="TreeGrafter"/>
</dbReference>
<evidence type="ECO:0000259" key="2">
    <source>
        <dbReference type="Pfam" id="PF07971"/>
    </source>
</evidence>
<dbReference type="PANTHER" id="PTHR12143">
    <property type="entry name" value="PEPTIDE N-GLYCANASE PNGASE -RELATED"/>
    <property type="match status" value="1"/>
</dbReference>
<feature type="domain" description="Glycosyl hydrolase family 92 N-terminal" evidence="3">
    <location>
        <begin position="30"/>
        <end position="283"/>
    </location>
</feature>
<dbReference type="Pfam" id="PF17678">
    <property type="entry name" value="Glyco_hydro_92N"/>
    <property type="match status" value="1"/>
</dbReference>
<dbReference type="InterPro" id="IPR012939">
    <property type="entry name" value="Glyco_hydro_92"/>
</dbReference>
<keyword evidence="5" id="KW-1185">Reference proteome</keyword>
<dbReference type="PANTHER" id="PTHR12143:SF23">
    <property type="entry name" value="PUTATIVE-RELATED"/>
    <property type="match status" value="1"/>
</dbReference>
<dbReference type="InterPro" id="IPR008928">
    <property type="entry name" value="6-hairpin_glycosidase_sf"/>
</dbReference>
<sequence length="800" mass="86970">MARLLCIGLAALAFSYQTLARNNSFDPLAYVDPLIGSTNGGNVFAGASLPYGLAKAVADVDGQNTGGFATDGSNVTGFSSVHDSGTGGNPSLGNFPLFPQICPDDSDVNSCSFRIGDRKLPYVNESLVAQPGYFSVQLTSGVKAEMTVAERTALYRFDFSEASTGSGGNASTGTHPLILLDLTDIWQSRQNASISLDADTGRMKGNGTFLPSFGAGYYVMYFCVDFFGADIYENGVWVNNRAGTEPKDLFVTRGFNLFYLEGGGYTRFSSLTDDTVMARMGISFISSDQACSNAEAEIPSPAEDFDTLVSNAQDAWREKLSPVAIVPGGATEDLQKSFWSGMYRAMMSPQNYTGENPRWDSGIPYFDSYYCIWDSFRVQHPLLSIIDPSAQAQMVNSLLDIYQHEGWLPDCHMSLCNGWTQGGSNADVVLVDAYVKNLSTTIDWNLALEAIVQDAEAEPLEWSKQGRGGLTSWKNLGYIPYLDYDPIGFGTNSRSVSRTLEYSYNDFCLATLAQGLGQSDKYTKYLARSTNWQNLWRADQTSLIDGEDTGFTGFFQPRYANGTWGLQDPIACSNLAGFCSLTTNPSETFEASIWQYQFLVPQDYSALVSLMGGDDAFVSRLDFFHTSRLADISNEPVFLTAYLYHYAGRPALSAGRIHTYIPASFNAARGGLPGNDDSGSMGSFVWFSALGLFPVAGQDVYLISAPFFQAAEVTHPLTGRTASVRVVGGWDPAYGRVCVQNVTVNGAPWTRSWVGHDFFTQGWTMEIVLGANESSWGQALEDRPPSYGADAGGGAMFMGL</sequence>
<dbReference type="GO" id="GO:0005829">
    <property type="term" value="C:cytosol"/>
    <property type="evidence" value="ECO:0007669"/>
    <property type="project" value="TreeGrafter"/>
</dbReference>
<dbReference type="EMBL" id="LJZO01000003">
    <property type="protein sequence ID" value="ROW03218.1"/>
    <property type="molecule type" value="Genomic_DNA"/>
</dbReference>
<dbReference type="STRING" id="252740.A0A423WIS8"/>
<evidence type="ECO:0008006" key="6">
    <source>
        <dbReference type="Google" id="ProtNLM"/>
    </source>
</evidence>
<gene>
    <name evidence="4" type="ORF">VSDG_01213</name>
</gene>
<evidence type="ECO:0000259" key="3">
    <source>
        <dbReference type="Pfam" id="PF17678"/>
    </source>
</evidence>
<keyword evidence="1" id="KW-0732">Signal</keyword>
<dbReference type="Gene3D" id="1.20.1610.10">
    <property type="entry name" value="alpha-1,2-mannosidases domains"/>
    <property type="match status" value="1"/>
</dbReference>
<reference evidence="4 5" key="1">
    <citation type="submission" date="2015-09" db="EMBL/GenBank/DDBJ databases">
        <title>Host preference determinants of Valsa canker pathogens revealed by comparative genomics.</title>
        <authorList>
            <person name="Yin Z."/>
            <person name="Huang L."/>
        </authorList>
    </citation>
    <scope>NUCLEOTIDE SEQUENCE [LARGE SCALE GENOMIC DNA]</scope>
    <source>
        <strain evidence="4 5">YSFL</strain>
    </source>
</reference>
<dbReference type="GO" id="GO:0006516">
    <property type="term" value="P:glycoprotein catabolic process"/>
    <property type="evidence" value="ECO:0007669"/>
    <property type="project" value="TreeGrafter"/>
</dbReference>
<dbReference type="OrthoDB" id="449263at2759"/>
<feature type="domain" description="Glycosyl hydrolase family 92" evidence="2">
    <location>
        <begin position="289"/>
        <end position="770"/>
    </location>
</feature>
<dbReference type="Gene3D" id="1.20.1050.60">
    <property type="entry name" value="alpha-1,2-mannosidase"/>
    <property type="match status" value="1"/>
</dbReference>